<dbReference type="GO" id="GO:0030686">
    <property type="term" value="C:90S preribosome"/>
    <property type="evidence" value="ECO:0007669"/>
    <property type="project" value="InterPro"/>
</dbReference>
<dbReference type="InterPro" id="IPR011047">
    <property type="entry name" value="Quinoprotein_ADH-like_sf"/>
</dbReference>
<proteinExistence type="predicted"/>
<feature type="compositionally biased region" description="Polar residues" evidence="1">
    <location>
        <begin position="1"/>
        <end position="10"/>
    </location>
</feature>
<feature type="region of interest" description="Disordered" evidence="1">
    <location>
        <begin position="682"/>
        <end position="714"/>
    </location>
</feature>
<feature type="compositionally biased region" description="Low complexity" evidence="1">
    <location>
        <begin position="11"/>
        <end position="21"/>
    </location>
</feature>
<evidence type="ECO:0000256" key="1">
    <source>
        <dbReference type="SAM" id="MobiDB-lite"/>
    </source>
</evidence>
<evidence type="ECO:0000313" key="4">
    <source>
        <dbReference type="WBParaSite" id="maker-uti_cns_0001485-snap-gene-0.14-mRNA-1"/>
    </source>
</evidence>
<feature type="compositionally biased region" description="Low complexity" evidence="1">
    <location>
        <begin position="800"/>
        <end position="819"/>
    </location>
</feature>
<dbReference type="GO" id="GO:0000462">
    <property type="term" value="P:maturation of SSU-rRNA from tricistronic rRNA transcript (SSU-rRNA, 5.8S rRNA, LSU-rRNA)"/>
    <property type="evidence" value="ECO:0007669"/>
    <property type="project" value="InterPro"/>
</dbReference>
<dbReference type="Gene3D" id="2.130.10.10">
    <property type="entry name" value="YVTN repeat-like/Quinoprotein amine dehydrogenase"/>
    <property type="match status" value="3"/>
</dbReference>
<feature type="region of interest" description="Disordered" evidence="1">
    <location>
        <begin position="728"/>
        <end position="836"/>
    </location>
</feature>
<dbReference type="InterPro" id="IPR046351">
    <property type="entry name" value="UTP4"/>
</dbReference>
<dbReference type="InterPro" id="IPR001680">
    <property type="entry name" value="WD40_rpt"/>
</dbReference>
<dbReference type="PANTHER" id="PTHR44163">
    <property type="entry name" value="U3 SMALL NUCLEOLAR RNA-ASSOCIATED PROTEIN 4 HOMOLOG"/>
    <property type="match status" value="1"/>
</dbReference>
<evidence type="ECO:0000313" key="2">
    <source>
        <dbReference type="Proteomes" id="UP000095280"/>
    </source>
</evidence>
<dbReference type="Proteomes" id="UP000095280">
    <property type="component" value="Unplaced"/>
</dbReference>
<evidence type="ECO:0000313" key="3">
    <source>
        <dbReference type="WBParaSite" id="maker-uti_cns_0001004-snap-gene-0.5-mRNA-1"/>
    </source>
</evidence>
<dbReference type="InterPro" id="IPR015943">
    <property type="entry name" value="WD40/YVTN_repeat-like_dom_sf"/>
</dbReference>
<reference evidence="3 4" key="1">
    <citation type="submission" date="2016-11" db="UniProtKB">
        <authorList>
            <consortium name="WormBaseParasite"/>
        </authorList>
    </citation>
    <scope>IDENTIFICATION</scope>
</reference>
<dbReference type="SMART" id="SM00320">
    <property type="entry name" value="WD40"/>
    <property type="match status" value="5"/>
</dbReference>
<keyword evidence="2" id="KW-1185">Reference proteome</keyword>
<organism evidence="2 4">
    <name type="scientific">Macrostomum lignano</name>
    <dbReference type="NCBI Taxonomy" id="282301"/>
    <lineage>
        <taxon>Eukaryota</taxon>
        <taxon>Metazoa</taxon>
        <taxon>Spiralia</taxon>
        <taxon>Lophotrochozoa</taxon>
        <taxon>Platyhelminthes</taxon>
        <taxon>Rhabditophora</taxon>
        <taxon>Macrostomorpha</taxon>
        <taxon>Macrostomida</taxon>
        <taxon>Macrostomidae</taxon>
        <taxon>Macrostomum</taxon>
    </lineage>
</organism>
<dbReference type="WBParaSite" id="maker-uti_cns_0001004-snap-gene-0.5-mRNA-1">
    <property type="protein sequence ID" value="maker-uti_cns_0001004-snap-gene-0.5-mRNA-1"/>
    <property type="gene ID" value="maker-uti_cns_0001004-snap-gene-0.5"/>
</dbReference>
<dbReference type="GO" id="GO:0032040">
    <property type="term" value="C:small-subunit processome"/>
    <property type="evidence" value="ECO:0007669"/>
    <property type="project" value="TreeGrafter"/>
</dbReference>
<dbReference type="SUPFAM" id="SSF50998">
    <property type="entry name" value="Quinoprotein alcohol dehydrogenase-like"/>
    <property type="match status" value="1"/>
</dbReference>
<dbReference type="GO" id="GO:0003723">
    <property type="term" value="F:RNA binding"/>
    <property type="evidence" value="ECO:0007669"/>
    <property type="project" value="TreeGrafter"/>
</dbReference>
<feature type="compositionally biased region" description="Basic residues" evidence="1">
    <location>
        <begin position="762"/>
        <end position="781"/>
    </location>
</feature>
<name>A0A1I8GDK5_9PLAT</name>
<dbReference type="WBParaSite" id="maker-uti_cns_0001485-snap-gene-0.14-mRNA-1">
    <property type="protein sequence ID" value="maker-uti_cns_0001485-snap-gene-0.14-mRNA-1"/>
    <property type="gene ID" value="maker-uti_cns_0001485-snap-gene-0.14"/>
</dbReference>
<feature type="compositionally biased region" description="Acidic residues" evidence="1">
    <location>
        <begin position="732"/>
        <end position="741"/>
    </location>
</feature>
<feature type="compositionally biased region" description="Polar residues" evidence="1">
    <location>
        <begin position="782"/>
        <end position="791"/>
    </location>
</feature>
<dbReference type="AlphaFoldDB" id="A0A1I8GDK5"/>
<accession>A0A1I8GDK5</accession>
<protein>
    <submittedName>
        <fullName evidence="3 4">WD_REPEATS_REGION domain-containing protein</fullName>
    </submittedName>
</protein>
<sequence>FQKSSPSKQPANSSDAEAASNSDDFRVHRVNFHRPDLHPVNCAAYKSGRLAVARADASVEIYSERDGFYLDRRVPGCLLKSVEGLCWLNGRLFCTGLSGFVYEIDLASCDVRRSVSSHTDGNWCIAGQSASGRLAVGSDSGAVVALETEDDDLRLGATLGRLSGRVLSLAWHRVVQSDSLDSSDGGAPALAAGSVNCIFLLSGRPGDSAARRLPLARRGRRIDTLAWSVLFLGDALVSGDSAGCVTIWDSISGAQVRLFHSHRADVLALAPTRDRQSFFAAGVDPTVQRFDLVTQLPDTADTNDSSGPVLPASRWEMAWSTRELSHDVRALCCSKRHLVTGGTNCRLVLFELASLRQHQHQGRWKNRRRRCKIRLGWPLTFAPRPAASIRCCCPGPLALMRNSDRIRLYRLGDTEARGRDGLAGFAQLDSLPLSAEPRLLLELLPPDGQEVICADVGHRGSRLVYSDAKKLRLFELVDQPVIGADAAVADIGLRPVRLPLPEAADQPALSVCFTEAGYLLCLGRDRQLRCLSSANGALLGSARPSVADGAVTAHLLAGRDRLAALGTHEGHVLVYGLPDCGQLAQLGRGRRCCQPTAMAMHPSKRKLFVAYSDRSIALYDVDKQAANPWCMNFNAYVSPEWHHLGHFLHAVYASPGKVLLANDRFLVSISLYRTVPSANIFRPDAPTVYRKPPATAAEDAKQLPVEGDAGQQQVEEIEETKEIVVESKELDNNDDDADNDEAAAATGPEADQTEPSTEASSKKSHRQSSRMRKLIRKRKHSTGSAADTDSQPVAEKKITQESQPPSTAPPASTALTPAQSRRRRRRQVSVSEAGDDRPKFSLELSAGQSSAVAWVSGFQFLLGLCQVSKRDLCLVSLPPEDYLAMLQAPAFRKRFGV</sequence>
<dbReference type="GO" id="GO:0034455">
    <property type="term" value="C:t-UTP complex"/>
    <property type="evidence" value="ECO:0007669"/>
    <property type="project" value="TreeGrafter"/>
</dbReference>
<dbReference type="PANTHER" id="PTHR44163:SF1">
    <property type="entry name" value="U3 SMALL NUCLEOLAR RNA-ASSOCIATED PROTEIN 4 HOMOLOG"/>
    <property type="match status" value="1"/>
</dbReference>
<feature type="region of interest" description="Disordered" evidence="1">
    <location>
        <begin position="1"/>
        <end position="21"/>
    </location>
</feature>